<gene>
    <name evidence="2" type="ordered locus">SCATT_40420</name>
</gene>
<keyword evidence="3" id="KW-1185">Reference proteome</keyword>
<protein>
    <submittedName>
        <fullName evidence="2">Uncharacterized protein</fullName>
    </submittedName>
</protein>
<feature type="compositionally biased region" description="Basic and acidic residues" evidence="1">
    <location>
        <begin position="15"/>
        <end position="24"/>
    </location>
</feature>
<sequence>MQLIPEAMARAHLRQRLDEAESQRPGRRLAQARRLQRRAERVSLRARRAIALVVMQ</sequence>
<dbReference type="STRING" id="1003195.SCATT_40420"/>
<name>G8WXA3_STREN</name>
<evidence type="ECO:0000313" key="2">
    <source>
        <dbReference type="EMBL" id="AEW96413.1"/>
    </source>
</evidence>
<evidence type="ECO:0000256" key="1">
    <source>
        <dbReference type="SAM" id="MobiDB-lite"/>
    </source>
</evidence>
<proteinExistence type="predicted"/>
<feature type="region of interest" description="Disordered" evidence="1">
    <location>
        <begin position="14"/>
        <end position="34"/>
    </location>
</feature>
<evidence type="ECO:0000313" key="3">
    <source>
        <dbReference type="Proteomes" id="UP000007842"/>
    </source>
</evidence>
<dbReference type="EMBL" id="CP003219">
    <property type="protein sequence ID" value="AEW96413.1"/>
    <property type="molecule type" value="Genomic_DNA"/>
</dbReference>
<dbReference type="Proteomes" id="UP000007842">
    <property type="component" value="Chromosome"/>
</dbReference>
<dbReference type="PATRIC" id="fig|1003195.29.peg.4040"/>
<dbReference type="AlphaFoldDB" id="G8WXA3"/>
<reference evidence="3" key="1">
    <citation type="submission" date="2011-12" db="EMBL/GenBank/DDBJ databases">
        <title>Complete genome sequence of Streptomyces cattleya strain DSM 46488.</title>
        <authorList>
            <person name="Ou H.-Y."/>
            <person name="Li P."/>
            <person name="Zhao C."/>
            <person name="O'Hagan D."/>
            <person name="Deng Z."/>
        </authorList>
    </citation>
    <scope>NUCLEOTIDE SEQUENCE [LARGE SCALE GENOMIC DNA]</scope>
    <source>
        <strain evidence="3">ATCC 35852 / DSM 46488 / JCM 4925 / NBRC 14057 / NRRL 8057</strain>
    </source>
</reference>
<feature type="compositionally biased region" description="Basic residues" evidence="1">
    <location>
        <begin position="25"/>
        <end position="34"/>
    </location>
</feature>
<organism evidence="2 3">
    <name type="scientific">Streptantibioticus cattleyicolor (strain ATCC 35852 / DSM 46488 / JCM 4925 / NBRC 14057 / NRRL 8057)</name>
    <name type="common">Streptomyces cattleya</name>
    <dbReference type="NCBI Taxonomy" id="1003195"/>
    <lineage>
        <taxon>Bacteria</taxon>
        <taxon>Bacillati</taxon>
        <taxon>Actinomycetota</taxon>
        <taxon>Actinomycetes</taxon>
        <taxon>Kitasatosporales</taxon>
        <taxon>Streptomycetaceae</taxon>
        <taxon>Streptantibioticus</taxon>
    </lineage>
</organism>
<dbReference type="HOGENOM" id="CLU_178585_1_0_11"/>
<dbReference type="KEGG" id="scy:SCATT_40420"/>
<accession>G8WXA3</accession>